<dbReference type="AlphaFoldDB" id="A0A6A6J0I0"/>
<dbReference type="Proteomes" id="UP000800094">
    <property type="component" value="Unassembled WGS sequence"/>
</dbReference>
<organism evidence="1 2">
    <name type="scientific">Trematosphaeria pertusa</name>
    <dbReference type="NCBI Taxonomy" id="390896"/>
    <lineage>
        <taxon>Eukaryota</taxon>
        <taxon>Fungi</taxon>
        <taxon>Dikarya</taxon>
        <taxon>Ascomycota</taxon>
        <taxon>Pezizomycotina</taxon>
        <taxon>Dothideomycetes</taxon>
        <taxon>Pleosporomycetidae</taxon>
        <taxon>Pleosporales</taxon>
        <taxon>Massarineae</taxon>
        <taxon>Trematosphaeriaceae</taxon>
        <taxon>Trematosphaeria</taxon>
    </lineage>
</organism>
<proteinExistence type="predicted"/>
<dbReference type="EMBL" id="ML987190">
    <property type="protein sequence ID" value="KAF2254913.1"/>
    <property type="molecule type" value="Genomic_DNA"/>
</dbReference>
<dbReference type="GeneID" id="54581235"/>
<evidence type="ECO:0000313" key="2">
    <source>
        <dbReference type="Proteomes" id="UP000800094"/>
    </source>
</evidence>
<reference evidence="1" key="1">
    <citation type="journal article" date="2020" name="Stud. Mycol.">
        <title>101 Dothideomycetes genomes: a test case for predicting lifestyles and emergence of pathogens.</title>
        <authorList>
            <person name="Haridas S."/>
            <person name="Albert R."/>
            <person name="Binder M."/>
            <person name="Bloem J."/>
            <person name="Labutti K."/>
            <person name="Salamov A."/>
            <person name="Andreopoulos B."/>
            <person name="Baker S."/>
            <person name="Barry K."/>
            <person name="Bills G."/>
            <person name="Bluhm B."/>
            <person name="Cannon C."/>
            <person name="Castanera R."/>
            <person name="Culley D."/>
            <person name="Daum C."/>
            <person name="Ezra D."/>
            <person name="Gonzalez J."/>
            <person name="Henrissat B."/>
            <person name="Kuo A."/>
            <person name="Liang C."/>
            <person name="Lipzen A."/>
            <person name="Lutzoni F."/>
            <person name="Magnuson J."/>
            <person name="Mondo S."/>
            <person name="Nolan M."/>
            <person name="Ohm R."/>
            <person name="Pangilinan J."/>
            <person name="Park H.-J."/>
            <person name="Ramirez L."/>
            <person name="Alfaro M."/>
            <person name="Sun H."/>
            <person name="Tritt A."/>
            <person name="Yoshinaga Y."/>
            <person name="Zwiers L.-H."/>
            <person name="Turgeon B."/>
            <person name="Goodwin S."/>
            <person name="Spatafora J."/>
            <person name="Crous P."/>
            <person name="Grigoriev I."/>
        </authorList>
    </citation>
    <scope>NUCLEOTIDE SEQUENCE</scope>
    <source>
        <strain evidence="1">CBS 122368</strain>
    </source>
</reference>
<gene>
    <name evidence="1" type="ORF">BU26DRAFT_514746</name>
</gene>
<name>A0A6A6J0I0_9PLEO</name>
<sequence>MAVASRATGRLNVPALLLVWGRGPEWLVMLAKARSNQLPQHAPVSLSQRMQLHKVAGRALDRCPIYPLRRAPNILLSSPPSPSSGSAAAA</sequence>
<protein>
    <submittedName>
        <fullName evidence="1">Uncharacterized protein</fullName>
    </submittedName>
</protein>
<keyword evidence="2" id="KW-1185">Reference proteome</keyword>
<evidence type="ECO:0000313" key="1">
    <source>
        <dbReference type="EMBL" id="KAF2254913.1"/>
    </source>
</evidence>
<accession>A0A6A6J0I0</accession>
<dbReference type="RefSeq" id="XP_033689917.1">
    <property type="nucleotide sequence ID" value="XM_033827905.1"/>
</dbReference>